<accession>A0ABM9PFQ6</accession>
<evidence type="ECO:0000313" key="2">
    <source>
        <dbReference type="EMBL" id="CAL2104410.1"/>
    </source>
</evidence>
<organism evidence="2 3">
    <name type="scientific">Tenacibaculum polynesiense</name>
    <dbReference type="NCBI Taxonomy" id="3137857"/>
    <lineage>
        <taxon>Bacteria</taxon>
        <taxon>Pseudomonadati</taxon>
        <taxon>Bacteroidota</taxon>
        <taxon>Flavobacteriia</taxon>
        <taxon>Flavobacteriales</taxon>
        <taxon>Flavobacteriaceae</taxon>
        <taxon>Tenacibaculum</taxon>
    </lineage>
</organism>
<evidence type="ECO:0000313" key="3">
    <source>
        <dbReference type="Proteomes" id="UP001497527"/>
    </source>
</evidence>
<reference evidence="2 3" key="1">
    <citation type="submission" date="2024-05" db="EMBL/GenBank/DDBJ databases">
        <authorList>
            <person name="Duchaud E."/>
        </authorList>
    </citation>
    <scope>NUCLEOTIDE SEQUENCE [LARGE SCALE GENOMIC DNA]</scope>
    <source>
        <strain evidence="2">Ena-SAMPLE-TAB-13-05-2024-13:56:06:370-140308</strain>
    </source>
</reference>
<evidence type="ECO:0000256" key="1">
    <source>
        <dbReference type="SAM" id="Phobius"/>
    </source>
</evidence>
<dbReference type="RefSeq" id="WP_348718743.1">
    <property type="nucleotide sequence ID" value="NZ_CAXJIO010000016.1"/>
</dbReference>
<keyword evidence="3" id="KW-1185">Reference proteome</keyword>
<protein>
    <submittedName>
        <fullName evidence="2">Uncharacterized protein</fullName>
    </submittedName>
</protein>
<dbReference type="EMBL" id="CAXJIO010000016">
    <property type="protein sequence ID" value="CAL2104410.1"/>
    <property type="molecule type" value="Genomic_DNA"/>
</dbReference>
<keyword evidence="1" id="KW-1133">Transmembrane helix</keyword>
<gene>
    <name evidence="2" type="ORF">T190423A01A_70103</name>
</gene>
<keyword evidence="1" id="KW-0472">Membrane</keyword>
<dbReference type="Proteomes" id="UP001497527">
    <property type="component" value="Unassembled WGS sequence"/>
</dbReference>
<name>A0ABM9PFQ6_9FLAO</name>
<feature type="transmembrane region" description="Helical" evidence="1">
    <location>
        <begin position="41"/>
        <end position="60"/>
    </location>
</feature>
<sequence length="100" mass="11841">MNKRKIDYWNQTRKNMNLLLLGLIVIVLVLSFFITVFKKDIVVLEVVYWFIGSNLVLLVVEMMDRMINVKESEILKKVFKYLTFIIPVILMLSLFIGQKN</sequence>
<proteinExistence type="predicted"/>
<keyword evidence="1" id="KW-0812">Transmembrane</keyword>
<feature type="transmembrane region" description="Helical" evidence="1">
    <location>
        <begin position="81"/>
        <end position="98"/>
    </location>
</feature>
<feature type="transmembrane region" description="Helical" evidence="1">
    <location>
        <begin position="16"/>
        <end position="35"/>
    </location>
</feature>
<comment type="caution">
    <text evidence="2">The sequence shown here is derived from an EMBL/GenBank/DDBJ whole genome shotgun (WGS) entry which is preliminary data.</text>
</comment>